<proteinExistence type="predicted"/>
<dbReference type="CDD" id="cd04301">
    <property type="entry name" value="NAT_SF"/>
    <property type="match status" value="1"/>
</dbReference>
<dbReference type="InterPro" id="IPR000182">
    <property type="entry name" value="GNAT_dom"/>
</dbReference>
<reference evidence="2 3" key="1">
    <citation type="submission" date="2019-03" db="EMBL/GenBank/DDBJ databases">
        <title>Draft genome sequence of Xylaria hypoxylon DSM 108379, a ubiquitous saprotrophic-parasitic fungi on hardwood.</title>
        <authorList>
            <person name="Buettner E."/>
            <person name="Leonhardt S."/>
            <person name="Gebauer A.M."/>
            <person name="Liers C."/>
            <person name="Hofrichter M."/>
            <person name="Kellner H."/>
        </authorList>
    </citation>
    <scope>NUCLEOTIDE SEQUENCE [LARGE SCALE GENOMIC DNA]</scope>
    <source>
        <strain evidence="2 3">DSM 108379</strain>
    </source>
</reference>
<dbReference type="Proteomes" id="UP000297716">
    <property type="component" value="Unassembled WGS sequence"/>
</dbReference>
<sequence>MSLEIPYVKSDSGPRSEETVILCNLPTHPYNRHSRVTKMSDTQRMYAAVAGAFRSERLVYRAFQDNEEDRSFAYNQLASDALTRGLADPSVHRPTSRQMQDGYIDSMLKTTVMYNLICLPEKDPRTGKEKLTPIGIMNVKDLPQYQRRAIFGVSIMPAYQSQGYGSEAVGWIMDWVFKWGGYHSLTLGASMYNERAVRAYKKAGFKLEGVSRETIYRDRKWWDSIQMSILEHEWEALRGIKTVKDAAA</sequence>
<name>A0A4Z0ZHJ8_9PEZI</name>
<feature type="domain" description="N-acetyltransferase" evidence="1">
    <location>
        <begin position="58"/>
        <end position="223"/>
    </location>
</feature>
<comment type="caution">
    <text evidence="2">The sequence shown here is derived from an EMBL/GenBank/DDBJ whole genome shotgun (WGS) entry which is preliminary data.</text>
</comment>
<evidence type="ECO:0000313" key="2">
    <source>
        <dbReference type="EMBL" id="TGJ88432.1"/>
    </source>
</evidence>
<dbReference type="Gene3D" id="3.40.630.30">
    <property type="match status" value="1"/>
</dbReference>
<protein>
    <recommendedName>
        <fullName evidence="1">N-acetyltransferase domain-containing protein</fullName>
    </recommendedName>
</protein>
<organism evidence="2 3">
    <name type="scientific">Xylaria hypoxylon</name>
    <dbReference type="NCBI Taxonomy" id="37992"/>
    <lineage>
        <taxon>Eukaryota</taxon>
        <taxon>Fungi</taxon>
        <taxon>Dikarya</taxon>
        <taxon>Ascomycota</taxon>
        <taxon>Pezizomycotina</taxon>
        <taxon>Sordariomycetes</taxon>
        <taxon>Xylariomycetidae</taxon>
        <taxon>Xylariales</taxon>
        <taxon>Xylariaceae</taxon>
        <taxon>Xylaria</taxon>
    </lineage>
</organism>
<evidence type="ECO:0000259" key="1">
    <source>
        <dbReference type="PROSITE" id="PS51186"/>
    </source>
</evidence>
<accession>A0A4Z0ZHJ8</accession>
<dbReference type="PANTHER" id="PTHR43415">
    <property type="entry name" value="SPERMIDINE N(1)-ACETYLTRANSFERASE"/>
    <property type="match status" value="1"/>
</dbReference>
<dbReference type="GO" id="GO:0016747">
    <property type="term" value="F:acyltransferase activity, transferring groups other than amino-acyl groups"/>
    <property type="evidence" value="ECO:0007669"/>
    <property type="project" value="InterPro"/>
</dbReference>
<dbReference type="PROSITE" id="PS51186">
    <property type="entry name" value="GNAT"/>
    <property type="match status" value="1"/>
</dbReference>
<evidence type="ECO:0000313" key="3">
    <source>
        <dbReference type="Proteomes" id="UP000297716"/>
    </source>
</evidence>
<dbReference type="Pfam" id="PF00583">
    <property type="entry name" value="Acetyltransf_1"/>
    <property type="match status" value="1"/>
</dbReference>
<dbReference type="AlphaFoldDB" id="A0A4Z0ZHJ8"/>
<dbReference type="EMBL" id="SKBN01000003">
    <property type="protein sequence ID" value="TGJ88432.1"/>
    <property type="molecule type" value="Genomic_DNA"/>
</dbReference>
<dbReference type="OrthoDB" id="64477at2759"/>
<dbReference type="PANTHER" id="PTHR43415:SF3">
    <property type="entry name" value="GNAT-FAMILY ACETYLTRANSFERASE"/>
    <property type="match status" value="1"/>
</dbReference>
<gene>
    <name evidence="2" type="ORF">E0Z10_g341</name>
</gene>
<dbReference type="InterPro" id="IPR016181">
    <property type="entry name" value="Acyl_CoA_acyltransferase"/>
</dbReference>
<dbReference type="SUPFAM" id="SSF55729">
    <property type="entry name" value="Acyl-CoA N-acyltransferases (Nat)"/>
    <property type="match status" value="1"/>
</dbReference>
<keyword evidence="3" id="KW-1185">Reference proteome</keyword>